<evidence type="ECO:0000313" key="6">
    <source>
        <dbReference type="EMBL" id="MBA2936289.1"/>
    </source>
</evidence>
<evidence type="ECO:0000256" key="2">
    <source>
        <dbReference type="ARBA" id="ARBA00022723"/>
    </source>
</evidence>
<dbReference type="EMBL" id="JACEIB010000027">
    <property type="protein sequence ID" value="MBA2936289.1"/>
    <property type="molecule type" value="Genomic_DNA"/>
</dbReference>
<keyword evidence="3" id="KW-0862">Zinc</keyword>
<sequence length="145" mass="15930">MPITGGCRCGAVRYTLAIDDLPRGYACHCHQCQRWSGSAFSLQAMVPESVIALTGPVVSFKKVTEDRTSTQHVCGECHGRLYNTNTRRPGIAVVRAGTLDRSEELECAFHIYTAFRQRWFTLPEGVPAWAEIGSPEEMIAALQGG</sequence>
<dbReference type="GO" id="GO:0046872">
    <property type="term" value="F:metal ion binding"/>
    <property type="evidence" value="ECO:0007669"/>
    <property type="project" value="UniProtKB-KW"/>
</dbReference>
<keyword evidence="2" id="KW-0479">Metal-binding</keyword>
<dbReference type="PANTHER" id="PTHR33337">
    <property type="entry name" value="GFA DOMAIN-CONTAINING PROTEIN"/>
    <property type="match status" value="1"/>
</dbReference>
<evidence type="ECO:0000256" key="3">
    <source>
        <dbReference type="ARBA" id="ARBA00022833"/>
    </source>
</evidence>
<feature type="domain" description="CENP-V/GFA" evidence="5">
    <location>
        <begin position="3"/>
        <end position="113"/>
    </location>
</feature>
<keyword evidence="7" id="KW-1185">Reference proteome</keyword>
<accession>A0A838LCC4</accession>
<proteinExistence type="inferred from homology"/>
<dbReference type="RefSeq" id="WP_160364160.1">
    <property type="nucleotide sequence ID" value="NZ_JACEIB010000027.1"/>
</dbReference>
<evidence type="ECO:0000256" key="1">
    <source>
        <dbReference type="ARBA" id="ARBA00005495"/>
    </source>
</evidence>
<evidence type="ECO:0000256" key="4">
    <source>
        <dbReference type="ARBA" id="ARBA00023239"/>
    </source>
</evidence>
<organism evidence="6 7">
    <name type="scientific">Sphingomonas chungangi</name>
    <dbReference type="NCBI Taxonomy" id="2683589"/>
    <lineage>
        <taxon>Bacteria</taxon>
        <taxon>Pseudomonadati</taxon>
        <taxon>Pseudomonadota</taxon>
        <taxon>Alphaproteobacteria</taxon>
        <taxon>Sphingomonadales</taxon>
        <taxon>Sphingomonadaceae</taxon>
        <taxon>Sphingomonas</taxon>
    </lineage>
</organism>
<comment type="similarity">
    <text evidence="1">Belongs to the Gfa family.</text>
</comment>
<dbReference type="GO" id="GO:0016846">
    <property type="term" value="F:carbon-sulfur lyase activity"/>
    <property type="evidence" value="ECO:0007669"/>
    <property type="project" value="InterPro"/>
</dbReference>
<dbReference type="Pfam" id="PF04828">
    <property type="entry name" value="GFA"/>
    <property type="match status" value="1"/>
</dbReference>
<dbReference type="AlphaFoldDB" id="A0A838LCC4"/>
<dbReference type="InterPro" id="IPR011057">
    <property type="entry name" value="Mss4-like_sf"/>
</dbReference>
<protein>
    <submittedName>
        <fullName evidence="6">GFA family protein</fullName>
    </submittedName>
</protein>
<evidence type="ECO:0000259" key="5">
    <source>
        <dbReference type="PROSITE" id="PS51891"/>
    </source>
</evidence>
<dbReference type="Gene3D" id="3.90.1590.10">
    <property type="entry name" value="glutathione-dependent formaldehyde- activating enzyme (gfa)"/>
    <property type="match status" value="1"/>
</dbReference>
<dbReference type="Proteomes" id="UP000570166">
    <property type="component" value="Unassembled WGS sequence"/>
</dbReference>
<dbReference type="SUPFAM" id="SSF51316">
    <property type="entry name" value="Mss4-like"/>
    <property type="match status" value="1"/>
</dbReference>
<dbReference type="PROSITE" id="PS51891">
    <property type="entry name" value="CENP_V_GFA"/>
    <property type="match status" value="1"/>
</dbReference>
<gene>
    <name evidence="6" type="ORF">HZF05_19580</name>
</gene>
<dbReference type="InterPro" id="IPR006913">
    <property type="entry name" value="CENP-V/GFA"/>
</dbReference>
<keyword evidence="4" id="KW-0456">Lyase</keyword>
<dbReference type="PANTHER" id="PTHR33337:SF40">
    <property type="entry name" value="CENP-V_GFA DOMAIN-CONTAINING PROTEIN-RELATED"/>
    <property type="match status" value="1"/>
</dbReference>
<comment type="caution">
    <text evidence="6">The sequence shown here is derived from an EMBL/GenBank/DDBJ whole genome shotgun (WGS) entry which is preliminary data.</text>
</comment>
<reference evidence="6 7" key="1">
    <citation type="submission" date="2020-07" db="EMBL/GenBank/DDBJ databases">
        <authorList>
            <person name="Sun Q."/>
        </authorList>
    </citation>
    <scope>NUCLEOTIDE SEQUENCE [LARGE SCALE GENOMIC DNA]</scope>
    <source>
        <strain evidence="6 7">CGMCC 1.13654</strain>
    </source>
</reference>
<name>A0A838LCC4_9SPHN</name>
<evidence type="ECO:0000313" key="7">
    <source>
        <dbReference type="Proteomes" id="UP000570166"/>
    </source>
</evidence>